<dbReference type="InterPro" id="IPR016181">
    <property type="entry name" value="Acyl_CoA_acyltransferase"/>
</dbReference>
<evidence type="ECO:0000259" key="1">
    <source>
        <dbReference type="PROSITE" id="PS51186"/>
    </source>
</evidence>
<dbReference type="Proteomes" id="UP000267268">
    <property type="component" value="Chromosome 2"/>
</dbReference>
<dbReference type="RefSeq" id="WP_126620024.1">
    <property type="nucleotide sequence ID" value="NZ_CP034563.1"/>
</dbReference>
<keyword evidence="2" id="KW-0808">Transferase</keyword>
<feature type="domain" description="N-acetyltransferase" evidence="1">
    <location>
        <begin position="3"/>
        <end position="164"/>
    </location>
</feature>
<accession>A0A3S9PAV1</accession>
<dbReference type="OrthoDB" id="8221510at2"/>
<dbReference type="KEGG" id="fll:EI427_24475"/>
<organism evidence="2 3">
    <name type="scientific">Flammeovirga pectinis</name>
    <dbReference type="NCBI Taxonomy" id="2494373"/>
    <lineage>
        <taxon>Bacteria</taxon>
        <taxon>Pseudomonadati</taxon>
        <taxon>Bacteroidota</taxon>
        <taxon>Cytophagia</taxon>
        <taxon>Cytophagales</taxon>
        <taxon>Flammeovirgaceae</taxon>
        <taxon>Flammeovirga</taxon>
    </lineage>
</organism>
<dbReference type="GO" id="GO:0016747">
    <property type="term" value="F:acyltransferase activity, transferring groups other than amino-acyl groups"/>
    <property type="evidence" value="ECO:0007669"/>
    <property type="project" value="InterPro"/>
</dbReference>
<sequence>MRTNVRELLANDISLIADYWLKSDHNYLASLGVDVSKLPERKDLVNMLETQLMLPKVEKQNYALIWEVDGKDVGHSNINLIKYGKSANMHLHIWNTDIRRKGIGLALLQKSLPFYFNNFDLEVLDCSPYAENDAPNKTLKKIGFTFVKKHRTIPGSLNFEQEVNHWEIRKKDFERLTIKC</sequence>
<reference evidence="2 3" key="1">
    <citation type="submission" date="2018-12" db="EMBL/GenBank/DDBJ databases">
        <title>Flammeovirga pectinis sp. nov., isolated from the gut of the Korean scallop, Patinopecten yessoensis.</title>
        <authorList>
            <person name="Bae J.-W."/>
            <person name="Jeong Y.-S."/>
            <person name="Kang W."/>
        </authorList>
    </citation>
    <scope>NUCLEOTIDE SEQUENCE [LARGE SCALE GENOMIC DNA]</scope>
    <source>
        <strain evidence="2 3">L12M1</strain>
    </source>
</reference>
<gene>
    <name evidence="2" type="ORF">EI427_24475</name>
</gene>
<evidence type="ECO:0000313" key="2">
    <source>
        <dbReference type="EMBL" id="AZQ65371.1"/>
    </source>
</evidence>
<dbReference type="EMBL" id="CP034563">
    <property type="protein sequence ID" value="AZQ65371.1"/>
    <property type="molecule type" value="Genomic_DNA"/>
</dbReference>
<dbReference type="AlphaFoldDB" id="A0A3S9PAV1"/>
<protein>
    <submittedName>
        <fullName evidence="2">N-acetyltransferase</fullName>
    </submittedName>
</protein>
<dbReference type="SUPFAM" id="SSF55729">
    <property type="entry name" value="Acyl-CoA N-acyltransferases (Nat)"/>
    <property type="match status" value="1"/>
</dbReference>
<name>A0A3S9PAV1_9BACT</name>
<evidence type="ECO:0000313" key="3">
    <source>
        <dbReference type="Proteomes" id="UP000267268"/>
    </source>
</evidence>
<keyword evidence="3" id="KW-1185">Reference proteome</keyword>
<proteinExistence type="predicted"/>
<dbReference type="Gene3D" id="3.40.630.30">
    <property type="match status" value="1"/>
</dbReference>
<dbReference type="PROSITE" id="PS51186">
    <property type="entry name" value="GNAT"/>
    <property type="match status" value="1"/>
</dbReference>
<dbReference type="InterPro" id="IPR000182">
    <property type="entry name" value="GNAT_dom"/>
</dbReference>